<dbReference type="PANTHER" id="PTHR10585">
    <property type="entry name" value="ER LUMEN PROTEIN RETAINING RECEPTOR"/>
    <property type="match status" value="1"/>
</dbReference>
<evidence type="ECO:0000256" key="5">
    <source>
        <dbReference type="ARBA" id="ARBA00022824"/>
    </source>
</evidence>
<keyword evidence="10" id="KW-0675">Receptor</keyword>
<evidence type="ECO:0000256" key="1">
    <source>
        <dbReference type="ARBA" id="ARBA00004477"/>
    </source>
</evidence>
<feature type="transmembrane region" description="Helical" evidence="12">
    <location>
        <begin position="175"/>
        <end position="193"/>
    </location>
</feature>
<comment type="caution">
    <text evidence="13">The sequence shown here is derived from an EMBL/GenBank/DDBJ whole genome shotgun (WGS) entry which is preliminary data.</text>
</comment>
<feature type="transmembrane region" description="Helical" evidence="12">
    <location>
        <begin position="199"/>
        <end position="216"/>
    </location>
</feature>
<keyword evidence="9 12" id="KW-0472">Membrane</keyword>
<organism evidence="13 14">
    <name type="scientific">Zingiber officinale</name>
    <name type="common">Ginger</name>
    <name type="synonym">Amomum zingiber</name>
    <dbReference type="NCBI Taxonomy" id="94328"/>
    <lineage>
        <taxon>Eukaryota</taxon>
        <taxon>Viridiplantae</taxon>
        <taxon>Streptophyta</taxon>
        <taxon>Embryophyta</taxon>
        <taxon>Tracheophyta</taxon>
        <taxon>Spermatophyta</taxon>
        <taxon>Magnoliopsida</taxon>
        <taxon>Liliopsida</taxon>
        <taxon>Zingiberales</taxon>
        <taxon>Zingiberaceae</taxon>
        <taxon>Zingiber</taxon>
    </lineage>
</organism>
<proteinExistence type="inferred from homology"/>
<keyword evidence="5" id="KW-0256">Endoplasmic reticulum</keyword>
<feature type="region of interest" description="Disordered" evidence="11">
    <location>
        <begin position="1"/>
        <end position="50"/>
    </location>
</feature>
<keyword evidence="4 12" id="KW-0812">Transmembrane</keyword>
<evidence type="ECO:0000256" key="12">
    <source>
        <dbReference type="SAM" id="Phobius"/>
    </source>
</evidence>
<reference evidence="13 14" key="1">
    <citation type="submission" date="2020-08" db="EMBL/GenBank/DDBJ databases">
        <title>Plant Genome Project.</title>
        <authorList>
            <person name="Zhang R.-G."/>
        </authorList>
    </citation>
    <scope>NUCLEOTIDE SEQUENCE [LARGE SCALE GENOMIC DNA]</scope>
    <source>
        <tissue evidence="13">Rhizome</tissue>
    </source>
</reference>
<evidence type="ECO:0000256" key="3">
    <source>
        <dbReference type="ARBA" id="ARBA00022448"/>
    </source>
</evidence>
<dbReference type="GO" id="GO:0046923">
    <property type="term" value="F:ER retention sequence binding"/>
    <property type="evidence" value="ECO:0007669"/>
    <property type="project" value="InterPro"/>
</dbReference>
<accession>A0A8J5H3L1</accession>
<feature type="compositionally biased region" description="Low complexity" evidence="11">
    <location>
        <begin position="12"/>
        <end position="24"/>
    </location>
</feature>
<comment type="subcellular location">
    <subcellularLocation>
        <location evidence="1">Endoplasmic reticulum membrane</location>
        <topology evidence="1">Multi-pass membrane protein</topology>
    </subcellularLocation>
</comment>
<dbReference type="GO" id="GO:0005789">
    <property type="term" value="C:endoplasmic reticulum membrane"/>
    <property type="evidence" value="ECO:0007669"/>
    <property type="project" value="UniProtKB-SubCell"/>
</dbReference>
<keyword evidence="14" id="KW-1185">Reference proteome</keyword>
<dbReference type="InterPro" id="IPR000133">
    <property type="entry name" value="ER_ret_rcpt"/>
</dbReference>
<evidence type="ECO:0000256" key="2">
    <source>
        <dbReference type="ARBA" id="ARBA00010120"/>
    </source>
</evidence>
<comment type="similarity">
    <text evidence="2">Belongs to the ERD2 family.</text>
</comment>
<feature type="transmembrane region" description="Helical" evidence="12">
    <location>
        <begin position="284"/>
        <end position="303"/>
    </location>
</feature>
<keyword evidence="7" id="KW-0653">Protein transport</keyword>
<evidence type="ECO:0000256" key="4">
    <source>
        <dbReference type="ARBA" id="ARBA00022692"/>
    </source>
</evidence>
<dbReference type="GO" id="GO:0016192">
    <property type="term" value="P:vesicle-mediated transport"/>
    <property type="evidence" value="ECO:0007669"/>
    <property type="project" value="UniProtKB-KW"/>
</dbReference>
<name>A0A8J5H3L1_ZINOF</name>
<dbReference type="GO" id="GO:0006621">
    <property type="term" value="P:protein retention in ER lumen"/>
    <property type="evidence" value="ECO:0007669"/>
    <property type="project" value="InterPro"/>
</dbReference>
<evidence type="ECO:0000313" key="14">
    <source>
        <dbReference type="Proteomes" id="UP000734854"/>
    </source>
</evidence>
<keyword evidence="6" id="KW-0931">ER-Golgi transport</keyword>
<dbReference type="EMBL" id="JACMSC010000006">
    <property type="protein sequence ID" value="KAG6517868.1"/>
    <property type="molecule type" value="Genomic_DNA"/>
</dbReference>
<dbReference type="AlphaFoldDB" id="A0A8J5H3L1"/>
<evidence type="ECO:0000256" key="8">
    <source>
        <dbReference type="ARBA" id="ARBA00022989"/>
    </source>
</evidence>
<evidence type="ECO:0000313" key="13">
    <source>
        <dbReference type="EMBL" id="KAG6517868.1"/>
    </source>
</evidence>
<dbReference type="Pfam" id="PF00810">
    <property type="entry name" value="ER_lumen_recept"/>
    <property type="match status" value="1"/>
</dbReference>
<evidence type="ECO:0000256" key="9">
    <source>
        <dbReference type="ARBA" id="ARBA00023136"/>
    </source>
</evidence>
<gene>
    <name evidence="13" type="ORF">ZIOFF_021267</name>
</gene>
<feature type="transmembrane region" description="Helical" evidence="12">
    <location>
        <begin position="236"/>
        <end position="260"/>
    </location>
</feature>
<keyword evidence="3" id="KW-0813">Transport</keyword>
<evidence type="ECO:0000256" key="10">
    <source>
        <dbReference type="ARBA" id="ARBA00023170"/>
    </source>
</evidence>
<sequence>MVGSGGEGIDIDNSGANSDNAGASSRDEEEVDRGCRLTGDGQKGEESMSRLWRGRLPALGRQWRRPDGIGAGTTDEKRERDLERRLLVLKEWDRACFGDLGGASALFSCARDDEDPKHEAARKRERRTFFALFSSGIRARGDRIGAREGVAMRGTKRPIHEVATWVKRQPPKVKAFLCVVAGMAALVFLRFIVHDHDNLFVAAEAVHALGISVLIYKLTKGRTCAGARPLSPFHVVVVFFSFSINRATVCLISCSCRLSLKSQDLTALFLAARLYCSLVMEYDIHTVLDTATLATTLWVIYMIRIRLRTSYMEDKDNFAISYVVRHLSRLWKF</sequence>
<protein>
    <submittedName>
        <fullName evidence="13">Uncharacterized protein</fullName>
    </submittedName>
</protein>
<dbReference type="Proteomes" id="UP000734854">
    <property type="component" value="Unassembled WGS sequence"/>
</dbReference>
<dbReference type="GO" id="GO:0015031">
    <property type="term" value="P:protein transport"/>
    <property type="evidence" value="ECO:0007669"/>
    <property type="project" value="UniProtKB-KW"/>
</dbReference>
<evidence type="ECO:0000256" key="7">
    <source>
        <dbReference type="ARBA" id="ARBA00022927"/>
    </source>
</evidence>
<evidence type="ECO:0000256" key="11">
    <source>
        <dbReference type="SAM" id="MobiDB-lite"/>
    </source>
</evidence>
<keyword evidence="8 12" id="KW-1133">Transmembrane helix</keyword>
<evidence type="ECO:0000256" key="6">
    <source>
        <dbReference type="ARBA" id="ARBA00022892"/>
    </source>
</evidence>